<dbReference type="RefSeq" id="WP_083645334.1">
    <property type="nucleotide sequence ID" value="NZ_AMRU01000005.1"/>
</dbReference>
<feature type="binding site" evidence="10">
    <location>
        <begin position="176"/>
        <end position="177"/>
    </location>
    <ligand>
        <name>substrate</name>
    </ligand>
</feature>
<evidence type="ECO:0000313" key="13">
    <source>
        <dbReference type="Proteomes" id="UP000186230"/>
    </source>
</evidence>
<gene>
    <name evidence="12" type="ORF">GRFL_2979</name>
</gene>
<feature type="active site" description="Proton acceptor" evidence="10">
    <location>
        <position position="68"/>
    </location>
</feature>
<evidence type="ECO:0000313" key="12">
    <source>
        <dbReference type="EMBL" id="APU69703.1"/>
    </source>
</evidence>
<dbReference type="GO" id="GO:0009117">
    <property type="term" value="P:nucleotide metabolic process"/>
    <property type="evidence" value="ECO:0007669"/>
    <property type="project" value="UniProtKB-KW"/>
</dbReference>
<keyword evidence="13" id="KW-1185">Reference proteome</keyword>
<evidence type="ECO:0000256" key="4">
    <source>
        <dbReference type="ARBA" id="ARBA00022741"/>
    </source>
</evidence>
<evidence type="ECO:0000256" key="10">
    <source>
        <dbReference type="HAMAP-Rule" id="MF_01405"/>
    </source>
</evidence>
<evidence type="ECO:0000256" key="11">
    <source>
        <dbReference type="RuleBase" id="RU003781"/>
    </source>
</evidence>
<dbReference type="CDD" id="cd00515">
    <property type="entry name" value="HAM1"/>
    <property type="match status" value="1"/>
</dbReference>
<keyword evidence="5 10" id="KW-0378">Hydrolase</keyword>
<evidence type="ECO:0000256" key="2">
    <source>
        <dbReference type="ARBA" id="ARBA00011738"/>
    </source>
</evidence>
<dbReference type="GO" id="GO:0005829">
    <property type="term" value="C:cytosol"/>
    <property type="evidence" value="ECO:0007669"/>
    <property type="project" value="TreeGrafter"/>
</dbReference>
<evidence type="ECO:0000256" key="6">
    <source>
        <dbReference type="ARBA" id="ARBA00022842"/>
    </source>
</evidence>
<dbReference type="GO" id="GO:0036222">
    <property type="term" value="F:XTP diphosphatase activity"/>
    <property type="evidence" value="ECO:0007669"/>
    <property type="project" value="UniProtKB-UniRule"/>
</dbReference>
<organism evidence="12 13">
    <name type="scientific">Christiangramia flava JLT2011</name>
    <dbReference type="NCBI Taxonomy" id="1229726"/>
    <lineage>
        <taxon>Bacteria</taxon>
        <taxon>Pseudomonadati</taxon>
        <taxon>Bacteroidota</taxon>
        <taxon>Flavobacteriia</taxon>
        <taxon>Flavobacteriales</taxon>
        <taxon>Flavobacteriaceae</taxon>
        <taxon>Christiangramia</taxon>
    </lineage>
</organism>
<dbReference type="NCBIfam" id="NF011398">
    <property type="entry name" value="PRK14823.1"/>
    <property type="match status" value="1"/>
</dbReference>
<dbReference type="KEGG" id="gfl:GRFL_2979"/>
<dbReference type="STRING" id="1229726.GRFL_2979"/>
<comment type="catalytic activity">
    <reaction evidence="10">
        <text>ITP + H2O = IMP + diphosphate + H(+)</text>
        <dbReference type="Rhea" id="RHEA:29399"/>
        <dbReference type="ChEBI" id="CHEBI:15377"/>
        <dbReference type="ChEBI" id="CHEBI:15378"/>
        <dbReference type="ChEBI" id="CHEBI:33019"/>
        <dbReference type="ChEBI" id="CHEBI:58053"/>
        <dbReference type="ChEBI" id="CHEBI:61402"/>
        <dbReference type="EC" id="3.6.1.66"/>
    </reaction>
</comment>
<protein>
    <recommendedName>
        <fullName evidence="10">dITP/XTP pyrophosphatase</fullName>
        <ecNumber evidence="10">3.6.1.66</ecNumber>
    </recommendedName>
    <alternativeName>
        <fullName evidence="10">Non-canonical purine NTP pyrophosphatase</fullName>
    </alternativeName>
    <alternativeName>
        <fullName evidence="10">Non-standard purine NTP pyrophosphatase</fullName>
    </alternativeName>
    <alternativeName>
        <fullName evidence="10">Nucleoside-triphosphate diphosphatase</fullName>
    </alternativeName>
    <alternativeName>
        <fullName evidence="10">Nucleoside-triphosphate pyrophosphatase</fullName>
        <shortName evidence="10">NTPase</shortName>
    </alternativeName>
</protein>
<evidence type="ECO:0000256" key="5">
    <source>
        <dbReference type="ARBA" id="ARBA00022801"/>
    </source>
</evidence>
<dbReference type="SUPFAM" id="SSF52972">
    <property type="entry name" value="ITPase-like"/>
    <property type="match status" value="1"/>
</dbReference>
<dbReference type="FunFam" id="3.90.950.10:FF:000001">
    <property type="entry name" value="dITP/XTP pyrophosphatase"/>
    <property type="match status" value="1"/>
</dbReference>
<dbReference type="Pfam" id="PF01725">
    <property type="entry name" value="Ham1p_like"/>
    <property type="match status" value="1"/>
</dbReference>
<comment type="similarity">
    <text evidence="1 10 11">Belongs to the HAM1 NTPase family.</text>
</comment>
<feature type="binding site" evidence="10">
    <location>
        <position position="69"/>
    </location>
    <ligand>
        <name>substrate</name>
    </ligand>
</feature>
<dbReference type="GO" id="GO:0036220">
    <property type="term" value="F:ITP diphosphatase activity"/>
    <property type="evidence" value="ECO:0007669"/>
    <property type="project" value="UniProtKB-UniRule"/>
</dbReference>
<keyword evidence="7 10" id="KW-0546">Nucleotide metabolism</keyword>
<proteinExistence type="inferred from homology"/>
<accession>A0A1L7I925</accession>
<dbReference type="GO" id="GO:0046872">
    <property type="term" value="F:metal ion binding"/>
    <property type="evidence" value="ECO:0007669"/>
    <property type="project" value="UniProtKB-KW"/>
</dbReference>
<dbReference type="GO" id="GO:0000166">
    <property type="term" value="F:nucleotide binding"/>
    <property type="evidence" value="ECO:0007669"/>
    <property type="project" value="UniProtKB-KW"/>
</dbReference>
<dbReference type="EC" id="3.6.1.66" evidence="10"/>
<dbReference type="InterPro" id="IPR002637">
    <property type="entry name" value="RdgB/HAM1"/>
</dbReference>
<evidence type="ECO:0000256" key="1">
    <source>
        <dbReference type="ARBA" id="ARBA00008023"/>
    </source>
</evidence>
<keyword evidence="3 10" id="KW-0479">Metal-binding</keyword>
<dbReference type="InterPro" id="IPR029001">
    <property type="entry name" value="ITPase-like_fam"/>
</dbReference>
<keyword evidence="4 10" id="KW-0547">Nucleotide-binding</keyword>
<keyword evidence="6 10" id="KW-0460">Magnesium</keyword>
<feature type="binding site" evidence="10">
    <location>
        <begin position="148"/>
        <end position="151"/>
    </location>
    <ligand>
        <name>substrate</name>
    </ligand>
</feature>
<evidence type="ECO:0000256" key="9">
    <source>
        <dbReference type="ARBA" id="ARBA00052017"/>
    </source>
</evidence>
<feature type="binding site" evidence="10">
    <location>
        <begin position="7"/>
        <end position="12"/>
    </location>
    <ligand>
        <name>substrate</name>
    </ligand>
</feature>
<dbReference type="AlphaFoldDB" id="A0A1L7I925"/>
<comment type="cofactor">
    <cofactor evidence="10">
        <name>Mg(2+)</name>
        <dbReference type="ChEBI" id="CHEBI:18420"/>
    </cofactor>
    <text evidence="10">Binds 1 Mg(2+) ion per subunit.</text>
</comment>
<comment type="function">
    <text evidence="10">Pyrophosphatase that catalyzes the hydrolysis of nucleoside triphosphates to their monophosphate derivatives, with a high preference for the non-canonical purine nucleotides XTP (xanthosine triphosphate), dITP (deoxyinosine triphosphate) and ITP. Seems to function as a house-cleaning enzyme that removes non-canonical purine nucleotides from the nucleotide pool, thus preventing their incorporation into DNA/RNA and avoiding chromosomal lesions.</text>
</comment>
<name>A0A1L7I925_9FLAO</name>
<dbReference type="InterPro" id="IPR020922">
    <property type="entry name" value="dITP/XTP_pyrophosphatase"/>
</dbReference>
<dbReference type="Proteomes" id="UP000186230">
    <property type="component" value="Chromosome"/>
</dbReference>
<dbReference type="PANTHER" id="PTHR11067:SF9">
    <property type="entry name" value="INOSINE TRIPHOSPHATE PYROPHOSPHATASE"/>
    <property type="match status" value="1"/>
</dbReference>
<dbReference type="Gene3D" id="3.90.950.10">
    <property type="match status" value="1"/>
</dbReference>
<dbReference type="GO" id="GO:0017111">
    <property type="term" value="F:ribonucleoside triphosphate phosphatase activity"/>
    <property type="evidence" value="ECO:0007669"/>
    <property type="project" value="InterPro"/>
</dbReference>
<dbReference type="OrthoDB" id="9807456at2"/>
<feature type="binding site" evidence="10">
    <location>
        <position position="171"/>
    </location>
    <ligand>
        <name>substrate</name>
    </ligand>
</feature>
<evidence type="ECO:0000256" key="8">
    <source>
        <dbReference type="ARBA" id="ARBA00051875"/>
    </source>
</evidence>
<reference evidence="12 13" key="1">
    <citation type="submission" date="2016-07" db="EMBL/GenBank/DDBJ databases">
        <title>Multi-omics approach to identify versatile polysaccharide utilization systems of a marine flavobacterium Gramella flava.</title>
        <authorList>
            <person name="Tang K."/>
        </authorList>
    </citation>
    <scope>NUCLEOTIDE SEQUENCE [LARGE SCALE GENOMIC DNA]</scope>
    <source>
        <strain evidence="12 13">JLT2011</strain>
    </source>
</reference>
<comment type="caution">
    <text evidence="10">Lacks conserved residue(s) required for the propagation of feature annotation.</text>
</comment>
<sequence length="190" mass="21556">MKLVFATHNQHKFEEIKNLLPPHIELLSLTEIGCEEDIAETAETIEGNAQLKADYVFEQYGYGCFADDTGLEVAALNGAPGVYSARYAGPQKNSEDNMQKLLKELEEKPDRSAHFKTVIAFRTEKEQKQFTGICEGRIVKDRKGSQGFGYDPIFRPDGKDQTFAEMTLDEKSEISHRARAFRQLAEYLQK</sequence>
<comment type="subunit">
    <text evidence="2 10">Homodimer.</text>
</comment>
<evidence type="ECO:0000256" key="7">
    <source>
        <dbReference type="ARBA" id="ARBA00023080"/>
    </source>
</evidence>
<comment type="catalytic activity">
    <reaction evidence="9 10">
        <text>XTP + H2O = XMP + diphosphate + H(+)</text>
        <dbReference type="Rhea" id="RHEA:28610"/>
        <dbReference type="ChEBI" id="CHEBI:15377"/>
        <dbReference type="ChEBI" id="CHEBI:15378"/>
        <dbReference type="ChEBI" id="CHEBI:33019"/>
        <dbReference type="ChEBI" id="CHEBI:57464"/>
        <dbReference type="ChEBI" id="CHEBI:61314"/>
        <dbReference type="EC" id="3.6.1.66"/>
    </reaction>
</comment>
<dbReference type="HAMAP" id="MF_01405">
    <property type="entry name" value="Non_canon_purine_NTPase"/>
    <property type="match status" value="1"/>
</dbReference>
<dbReference type="EMBL" id="CP016359">
    <property type="protein sequence ID" value="APU69703.1"/>
    <property type="molecule type" value="Genomic_DNA"/>
</dbReference>
<feature type="binding site" evidence="10">
    <location>
        <position position="68"/>
    </location>
    <ligand>
        <name>Mg(2+)</name>
        <dbReference type="ChEBI" id="CHEBI:18420"/>
    </ligand>
</feature>
<evidence type="ECO:0000256" key="3">
    <source>
        <dbReference type="ARBA" id="ARBA00022723"/>
    </source>
</evidence>
<dbReference type="PANTHER" id="PTHR11067">
    <property type="entry name" value="INOSINE TRIPHOSPHATE PYROPHOSPHATASE/HAM1 PROTEIN"/>
    <property type="match status" value="1"/>
</dbReference>
<dbReference type="GO" id="GO:0009146">
    <property type="term" value="P:purine nucleoside triphosphate catabolic process"/>
    <property type="evidence" value="ECO:0007669"/>
    <property type="project" value="UniProtKB-UniRule"/>
</dbReference>
<comment type="catalytic activity">
    <reaction evidence="8 10">
        <text>dITP + H2O = dIMP + diphosphate + H(+)</text>
        <dbReference type="Rhea" id="RHEA:28342"/>
        <dbReference type="ChEBI" id="CHEBI:15377"/>
        <dbReference type="ChEBI" id="CHEBI:15378"/>
        <dbReference type="ChEBI" id="CHEBI:33019"/>
        <dbReference type="ChEBI" id="CHEBI:61194"/>
        <dbReference type="ChEBI" id="CHEBI:61382"/>
        <dbReference type="EC" id="3.6.1.66"/>
    </reaction>
</comment>
<dbReference type="NCBIfam" id="TIGR00042">
    <property type="entry name" value="RdgB/HAM1 family non-canonical purine NTP pyrophosphatase"/>
    <property type="match status" value="1"/>
</dbReference>
<dbReference type="GO" id="GO:0035870">
    <property type="term" value="F:dITP diphosphatase activity"/>
    <property type="evidence" value="ECO:0007669"/>
    <property type="project" value="UniProtKB-UniRule"/>
</dbReference>